<dbReference type="Proteomes" id="UP000805193">
    <property type="component" value="Unassembled WGS sequence"/>
</dbReference>
<accession>A0AC60P6X6</accession>
<feature type="non-terminal residue" evidence="1">
    <location>
        <position position="81"/>
    </location>
</feature>
<name>A0AC60P6X6_IXOPE</name>
<gene>
    <name evidence="1" type="ORF">HPB47_007806</name>
</gene>
<evidence type="ECO:0000313" key="1">
    <source>
        <dbReference type="EMBL" id="KAG0415032.1"/>
    </source>
</evidence>
<organism evidence="1 2">
    <name type="scientific">Ixodes persulcatus</name>
    <name type="common">Taiga tick</name>
    <dbReference type="NCBI Taxonomy" id="34615"/>
    <lineage>
        <taxon>Eukaryota</taxon>
        <taxon>Metazoa</taxon>
        <taxon>Ecdysozoa</taxon>
        <taxon>Arthropoda</taxon>
        <taxon>Chelicerata</taxon>
        <taxon>Arachnida</taxon>
        <taxon>Acari</taxon>
        <taxon>Parasitiformes</taxon>
        <taxon>Ixodida</taxon>
        <taxon>Ixodoidea</taxon>
        <taxon>Ixodidae</taxon>
        <taxon>Ixodinae</taxon>
        <taxon>Ixodes</taxon>
    </lineage>
</organism>
<sequence length="81" mass="8823">FAQVGHSSGVLPGIEGNESLSLVHIVEGEVPWIKYSIVVNADLTLTFCIVKTPVEKLGFNLHVSAVAKSKKNVMELFEDIE</sequence>
<reference evidence="1 2" key="1">
    <citation type="journal article" date="2020" name="Cell">
        <title>Large-Scale Comparative Analyses of Tick Genomes Elucidate Their Genetic Diversity and Vector Capacities.</title>
        <authorList>
            <consortium name="Tick Genome and Microbiome Consortium (TIGMIC)"/>
            <person name="Jia N."/>
            <person name="Wang J."/>
            <person name="Shi W."/>
            <person name="Du L."/>
            <person name="Sun Y."/>
            <person name="Zhan W."/>
            <person name="Jiang J.F."/>
            <person name="Wang Q."/>
            <person name="Zhang B."/>
            <person name="Ji P."/>
            <person name="Bell-Sakyi L."/>
            <person name="Cui X.M."/>
            <person name="Yuan T.T."/>
            <person name="Jiang B.G."/>
            <person name="Yang W.F."/>
            <person name="Lam T.T."/>
            <person name="Chang Q.C."/>
            <person name="Ding S.J."/>
            <person name="Wang X.J."/>
            <person name="Zhu J.G."/>
            <person name="Ruan X.D."/>
            <person name="Zhao L."/>
            <person name="Wei J.T."/>
            <person name="Ye R.Z."/>
            <person name="Que T.C."/>
            <person name="Du C.H."/>
            <person name="Zhou Y.H."/>
            <person name="Cheng J.X."/>
            <person name="Dai P.F."/>
            <person name="Guo W.B."/>
            <person name="Han X.H."/>
            <person name="Huang E.J."/>
            <person name="Li L.F."/>
            <person name="Wei W."/>
            <person name="Gao Y.C."/>
            <person name="Liu J.Z."/>
            <person name="Shao H.Z."/>
            <person name="Wang X."/>
            <person name="Wang C.C."/>
            <person name="Yang T.C."/>
            <person name="Huo Q.B."/>
            <person name="Li W."/>
            <person name="Chen H.Y."/>
            <person name="Chen S.E."/>
            <person name="Zhou L.G."/>
            <person name="Ni X.B."/>
            <person name="Tian J.H."/>
            <person name="Sheng Y."/>
            <person name="Liu T."/>
            <person name="Pan Y.S."/>
            <person name="Xia L.Y."/>
            <person name="Li J."/>
            <person name="Zhao F."/>
            <person name="Cao W.C."/>
        </authorList>
    </citation>
    <scope>NUCLEOTIDE SEQUENCE [LARGE SCALE GENOMIC DNA]</scope>
    <source>
        <strain evidence="1">Iper-2018</strain>
    </source>
</reference>
<feature type="non-terminal residue" evidence="1">
    <location>
        <position position="1"/>
    </location>
</feature>
<comment type="caution">
    <text evidence="1">The sequence shown here is derived from an EMBL/GenBank/DDBJ whole genome shotgun (WGS) entry which is preliminary data.</text>
</comment>
<dbReference type="EMBL" id="JABSTQ010011120">
    <property type="protein sequence ID" value="KAG0415032.1"/>
    <property type="molecule type" value="Genomic_DNA"/>
</dbReference>
<proteinExistence type="predicted"/>
<evidence type="ECO:0000313" key="2">
    <source>
        <dbReference type="Proteomes" id="UP000805193"/>
    </source>
</evidence>
<protein>
    <submittedName>
        <fullName evidence="1">Uncharacterized protein</fullName>
    </submittedName>
</protein>
<keyword evidence="2" id="KW-1185">Reference proteome</keyword>